<name>A0A8S4N570_OWEFU</name>
<dbReference type="Gene3D" id="1.10.10.60">
    <property type="entry name" value="Homeodomain-like"/>
    <property type="match status" value="1"/>
</dbReference>
<dbReference type="SUPFAM" id="SSF46689">
    <property type="entry name" value="Homeodomain-like"/>
    <property type="match status" value="1"/>
</dbReference>
<keyword evidence="5 6" id="KW-0539">Nucleus</keyword>
<evidence type="ECO:0000259" key="9">
    <source>
        <dbReference type="PROSITE" id="PS50071"/>
    </source>
</evidence>
<dbReference type="Proteomes" id="UP000749559">
    <property type="component" value="Unassembled WGS sequence"/>
</dbReference>
<evidence type="ECO:0000256" key="6">
    <source>
        <dbReference type="PROSITE-ProRule" id="PRU00108"/>
    </source>
</evidence>
<evidence type="ECO:0000313" key="10">
    <source>
        <dbReference type="EMBL" id="CAH1775937.1"/>
    </source>
</evidence>
<dbReference type="InterPro" id="IPR046333">
    <property type="entry name" value="HXA10/ABDB-like"/>
</dbReference>
<protein>
    <recommendedName>
        <fullName evidence="9">Homeobox domain-containing protein</fullName>
    </recommendedName>
</protein>
<evidence type="ECO:0000313" key="11">
    <source>
        <dbReference type="Proteomes" id="UP000749559"/>
    </source>
</evidence>
<evidence type="ECO:0000256" key="2">
    <source>
        <dbReference type="ARBA" id="ARBA00006317"/>
    </source>
</evidence>
<feature type="region of interest" description="Disordered" evidence="8">
    <location>
        <begin position="69"/>
        <end position="91"/>
    </location>
</feature>
<feature type="DNA-binding region" description="Homeobox" evidence="6">
    <location>
        <begin position="224"/>
        <end position="283"/>
    </location>
</feature>
<comment type="similarity">
    <text evidence="2">Belongs to the Abd-B homeobox family.</text>
</comment>
<dbReference type="GO" id="GO:0005634">
    <property type="term" value="C:nucleus"/>
    <property type="evidence" value="ECO:0007669"/>
    <property type="project" value="UniProtKB-SubCell"/>
</dbReference>
<dbReference type="InterPro" id="IPR001356">
    <property type="entry name" value="HD"/>
</dbReference>
<dbReference type="Pfam" id="PF00046">
    <property type="entry name" value="Homeodomain"/>
    <property type="match status" value="1"/>
</dbReference>
<dbReference type="GO" id="GO:0003677">
    <property type="term" value="F:DNA binding"/>
    <property type="evidence" value="ECO:0007669"/>
    <property type="project" value="UniProtKB-UniRule"/>
</dbReference>
<dbReference type="AlphaFoldDB" id="A0A8S4N570"/>
<dbReference type="InterPro" id="IPR017970">
    <property type="entry name" value="Homeobox_CS"/>
</dbReference>
<keyword evidence="11" id="KW-1185">Reference proteome</keyword>
<comment type="subcellular location">
    <subcellularLocation>
        <location evidence="1 6 7">Nucleus</location>
    </subcellularLocation>
</comment>
<evidence type="ECO:0000256" key="5">
    <source>
        <dbReference type="ARBA" id="ARBA00023242"/>
    </source>
</evidence>
<gene>
    <name evidence="10" type="ORF">OFUS_LOCUS3173</name>
</gene>
<accession>A0A8S4N570</accession>
<dbReference type="CDD" id="cd00086">
    <property type="entry name" value="homeodomain"/>
    <property type="match status" value="1"/>
</dbReference>
<dbReference type="PROSITE" id="PS50071">
    <property type="entry name" value="HOMEOBOX_2"/>
    <property type="match status" value="1"/>
</dbReference>
<dbReference type="GO" id="GO:0000981">
    <property type="term" value="F:DNA-binding transcription factor activity, RNA polymerase II-specific"/>
    <property type="evidence" value="ECO:0007669"/>
    <property type="project" value="InterPro"/>
</dbReference>
<proteinExistence type="inferred from homology"/>
<dbReference type="InterPro" id="IPR020479">
    <property type="entry name" value="HD_metazoa"/>
</dbReference>
<dbReference type="InterPro" id="IPR009057">
    <property type="entry name" value="Homeodomain-like_sf"/>
</dbReference>
<evidence type="ECO:0000256" key="7">
    <source>
        <dbReference type="RuleBase" id="RU000682"/>
    </source>
</evidence>
<keyword evidence="4 6" id="KW-0371">Homeobox</keyword>
<reference evidence="10" key="1">
    <citation type="submission" date="2022-03" db="EMBL/GenBank/DDBJ databases">
        <authorList>
            <person name="Martin C."/>
        </authorList>
    </citation>
    <scope>NUCLEOTIDE SEQUENCE</scope>
</reference>
<dbReference type="PANTHER" id="PTHR45874">
    <property type="entry name" value="HOMEOBOX PROTEIN ABDOMINAL-B"/>
    <property type="match status" value="1"/>
</dbReference>
<evidence type="ECO:0000256" key="8">
    <source>
        <dbReference type="SAM" id="MobiDB-lite"/>
    </source>
</evidence>
<dbReference type="PRINTS" id="PR00024">
    <property type="entry name" value="HOMEOBOX"/>
</dbReference>
<keyword evidence="3 6" id="KW-0238">DNA-binding</keyword>
<feature type="domain" description="Homeobox" evidence="9">
    <location>
        <begin position="222"/>
        <end position="282"/>
    </location>
</feature>
<dbReference type="OrthoDB" id="6159439at2759"/>
<organism evidence="10 11">
    <name type="scientific">Owenia fusiformis</name>
    <name type="common">Polychaete worm</name>
    <dbReference type="NCBI Taxonomy" id="6347"/>
    <lineage>
        <taxon>Eukaryota</taxon>
        <taxon>Metazoa</taxon>
        <taxon>Spiralia</taxon>
        <taxon>Lophotrochozoa</taxon>
        <taxon>Annelida</taxon>
        <taxon>Polychaeta</taxon>
        <taxon>Sedentaria</taxon>
        <taxon>Canalipalpata</taxon>
        <taxon>Sabellida</taxon>
        <taxon>Oweniida</taxon>
        <taxon>Oweniidae</taxon>
        <taxon>Owenia</taxon>
    </lineage>
</organism>
<dbReference type="PROSITE" id="PS00027">
    <property type="entry name" value="HOMEOBOX_1"/>
    <property type="match status" value="1"/>
</dbReference>
<evidence type="ECO:0000256" key="1">
    <source>
        <dbReference type="ARBA" id="ARBA00004123"/>
    </source>
</evidence>
<sequence>MSMNLNMSSTLLGNAWGTLSPSYREDVATTTALQPVSVGNLSPYSYNTSPNGYIKEPSYQTTTLAPLSPVQSTDYAPESPRASPIPQGNTDYPTKIVLDNVPMDTYKLSQQSGNYHYQAAYYPYNTDQVDTGYPSPPATLQQCVPNSCMYSYRGVGDSGATSWRVSMPQSEVTSTTQLGISSSAYTGAYTSSYTNSYGTQGYVVKSLSEPPKLPPPILPTFLHLRKKRKPYTKHQIGELEKEYNSNTYIPKPKRWELSQKLNLTERQVKIWFQNRRMKEKKMDGKPCGMDMMDSP</sequence>
<comment type="caution">
    <text evidence="10">The sequence shown here is derived from an EMBL/GenBank/DDBJ whole genome shotgun (WGS) entry which is preliminary data.</text>
</comment>
<dbReference type="SMART" id="SM00389">
    <property type="entry name" value="HOX"/>
    <property type="match status" value="1"/>
</dbReference>
<dbReference type="EMBL" id="CAIIXF020000001">
    <property type="protein sequence ID" value="CAH1775937.1"/>
    <property type="molecule type" value="Genomic_DNA"/>
</dbReference>
<evidence type="ECO:0000256" key="4">
    <source>
        <dbReference type="ARBA" id="ARBA00023155"/>
    </source>
</evidence>
<evidence type="ECO:0000256" key="3">
    <source>
        <dbReference type="ARBA" id="ARBA00023125"/>
    </source>
</evidence>